<name>A0ABT2U349_9FIRM</name>
<dbReference type="EMBL" id="JAOQJE010000006">
    <property type="protein sequence ID" value="MCU6789035.1"/>
    <property type="molecule type" value="Genomic_DNA"/>
</dbReference>
<keyword evidence="2" id="KW-1185">Reference proteome</keyword>
<dbReference type="Proteomes" id="UP001652397">
    <property type="component" value="Unassembled WGS sequence"/>
</dbReference>
<reference evidence="1 2" key="1">
    <citation type="journal article" date="2021" name="ISME Commun">
        <title>Automated analysis of genomic sequences facilitates high-throughput and comprehensive description of bacteria.</title>
        <authorList>
            <person name="Hitch T.C.A."/>
        </authorList>
    </citation>
    <scope>NUCLEOTIDE SEQUENCE [LARGE SCALE GENOMIC DNA]</scope>
    <source>
        <strain evidence="1 2">Sanger_34</strain>
    </source>
</reference>
<protein>
    <submittedName>
        <fullName evidence="1">Uncharacterized protein</fullName>
    </submittedName>
</protein>
<proteinExistence type="predicted"/>
<dbReference type="RefSeq" id="WP_147574105.1">
    <property type="nucleotide sequence ID" value="NZ_JAOQJE010000006.1"/>
</dbReference>
<comment type="caution">
    <text evidence="1">The sequence shown here is derived from an EMBL/GenBank/DDBJ whole genome shotgun (WGS) entry which is preliminary data.</text>
</comment>
<accession>A0ABT2U349</accession>
<evidence type="ECO:0000313" key="2">
    <source>
        <dbReference type="Proteomes" id="UP001652397"/>
    </source>
</evidence>
<organism evidence="1 2">
    <name type="scientific">Agathobaculum ammoniilyticum</name>
    <dbReference type="NCBI Taxonomy" id="2981778"/>
    <lineage>
        <taxon>Bacteria</taxon>
        <taxon>Bacillati</taxon>
        <taxon>Bacillota</taxon>
        <taxon>Clostridia</taxon>
        <taxon>Eubacteriales</taxon>
        <taxon>Butyricicoccaceae</taxon>
        <taxon>Agathobaculum</taxon>
    </lineage>
</organism>
<gene>
    <name evidence="1" type="ORF">OCV66_07995</name>
</gene>
<evidence type="ECO:0000313" key="1">
    <source>
        <dbReference type="EMBL" id="MCU6789035.1"/>
    </source>
</evidence>
<sequence length="147" mass="16104">MKGVITMADINKTVVPADAFSTVDHDEYAAAEAQAKESVGNYTLKLKRPFTYEGQTFDELNFDFEGLTGDDALAIEDELQAIGKPTISPTFSGQFLVRMAARACTNTIIDASGHPRRIGDDALRALPIFEFNRVRGKARSFLLASEL</sequence>